<dbReference type="Gene3D" id="3.40.50.720">
    <property type="entry name" value="NAD(P)-binding Rossmann-like Domain"/>
    <property type="match status" value="1"/>
</dbReference>
<dbReference type="InterPro" id="IPR002347">
    <property type="entry name" value="SDR_fam"/>
</dbReference>
<dbReference type="PROSITE" id="PS00061">
    <property type="entry name" value="ADH_SHORT"/>
    <property type="match status" value="1"/>
</dbReference>
<dbReference type="CDD" id="cd05233">
    <property type="entry name" value="SDR_c"/>
    <property type="match status" value="1"/>
</dbReference>
<dbReference type="PANTHER" id="PTHR24321">
    <property type="entry name" value="DEHYDROGENASES, SHORT CHAIN"/>
    <property type="match status" value="1"/>
</dbReference>
<dbReference type="SUPFAM" id="SSF51735">
    <property type="entry name" value="NAD(P)-binding Rossmann-fold domains"/>
    <property type="match status" value="1"/>
</dbReference>
<evidence type="ECO:0000256" key="1">
    <source>
        <dbReference type="ARBA" id="ARBA00006484"/>
    </source>
</evidence>
<evidence type="ECO:0000313" key="4">
    <source>
        <dbReference type="Proteomes" id="UP000265875"/>
    </source>
</evidence>
<comment type="similarity">
    <text evidence="1">Belongs to the short-chain dehydrogenases/reductases (SDR) family.</text>
</comment>
<dbReference type="InterPro" id="IPR020904">
    <property type="entry name" value="Sc_DH/Rdtase_CS"/>
</dbReference>
<dbReference type="Pfam" id="PF13561">
    <property type="entry name" value="adh_short_C2"/>
    <property type="match status" value="1"/>
</dbReference>
<keyword evidence="2" id="KW-0560">Oxidoreductase</keyword>
<reference evidence="3 4" key="1">
    <citation type="submission" date="2018-08" db="EMBL/GenBank/DDBJ databases">
        <title>Draft genome sequence of the cyanotroph, Pseudomonas monteilii BCN3.</title>
        <authorList>
            <person name="Jones L.B."/>
            <person name="Kunz D.A."/>
        </authorList>
    </citation>
    <scope>NUCLEOTIDE SEQUENCE [LARGE SCALE GENOMIC DNA]</scope>
    <source>
        <strain evidence="3 4">BCN3</strain>
    </source>
</reference>
<name>A0A399M2F2_9PSED</name>
<dbReference type="AlphaFoldDB" id="A0A399M2F2"/>
<evidence type="ECO:0000313" key="3">
    <source>
        <dbReference type="EMBL" id="RII75902.1"/>
    </source>
</evidence>
<dbReference type="NCBIfam" id="NF005559">
    <property type="entry name" value="PRK07231.1"/>
    <property type="match status" value="1"/>
</dbReference>
<dbReference type="FunFam" id="3.40.50.720:FF:000084">
    <property type="entry name" value="Short-chain dehydrogenase reductase"/>
    <property type="match status" value="1"/>
</dbReference>
<comment type="caution">
    <text evidence="3">The sequence shown here is derived from an EMBL/GenBank/DDBJ whole genome shotgun (WGS) entry which is preliminary data.</text>
</comment>
<gene>
    <name evidence="3" type="ORF">D0894_19195</name>
</gene>
<organism evidence="3 4">
    <name type="scientific">Pseudomonas monteilii</name>
    <dbReference type="NCBI Taxonomy" id="76759"/>
    <lineage>
        <taxon>Bacteria</taxon>
        <taxon>Pseudomonadati</taxon>
        <taxon>Pseudomonadota</taxon>
        <taxon>Gammaproteobacteria</taxon>
        <taxon>Pseudomonadales</taxon>
        <taxon>Pseudomonadaceae</taxon>
        <taxon>Pseudomonas</taxon>
    </lineage>
</organism>
<proteinExistence type="inferred from homology"/>
<dbReference type="RefSeq" id="WP_060538723.1">
    <property type="nucleotide sequence ID" value="NZ_QWLL01000046.1"/>
</dbReference>
<dbReference type="InterPro" id="IPR036291">
    <property type="entry name" value="NAD(P)-bd_dom_sf"/>
</dbReference>
<dbReference type="PANTHER" id="PTHR24321:SF11">
    <property type="entry name" value="BLR0893 PROTEIN"/>
    <property type="match status" value="1"/>
</dbReference>
<sequence length="253" mass="26193">MSMTFSGQVALVTGAAAGIGRATALAFARQGLNVVVADLDPVGGEATVAQVKAAGGEALFIACDVTRDAEVRQLHERLIAAYGRLDYAFNNAGIEIEQHRLAEGSEAEFDAIMGVNVKGVWLCMKYQLPLLLAQGGGAIVNTASVAGLGAAPKMSIYSASKHAVIGLTKSAAIEYAKKGIRVNAVCPAVIDTDMFRRAHEADPRKAEFAAAMHPVGRIGKVEEIASAVMYLCSDGAAFTTGHCLTVDGGATAI</sequence>
<dbReference type="PRINTS" id="PR00081">
    <property type="entry name" value="GDHRDH"/>
</dbReference>
<dbReference type="Proteomes" id="UP000265875">
    <property type="component" value="Unassembled WGS sequence"/>
</dbReference>
<evidence type="ECO:0000256" key="2">
    <source>
        <dbReference type="ARBA" id="ARBA00023002"/>
    </source>
</evidence>
<protein>
    <submittedName>
        <fullName evidence="3">SDR family oxidoreductase</fullName>
    </submittedName>
</protein>
<dbReference type="GO" id="GO:0016491">
    <property type="term" value="F:oxidoreductase activity"/>
    <property type="evidence" value="ECO:0007669"/>
    <property type="project" value="UniProtKB-KW"/>
</dbReference>
<accession>A0A399M2F2</accession>
<dbReference type="NCBIfam" id="NF004818">
    <property type="entry name" value="PRK06172.1"/>
    <property type="match status" value="1"/>
</dbReference>
<dbReference type="PRINTS" id="PR00080">
    <property type="entry name" value="SDRFAMILY"/>
</dbReference>
<dbReference type="EMBL" id="QWLL01000046">
    <property type="protein sequence ID" value="RII75902.1"/>
    <property type="molecule type" value="Genomic_DNA"/>
</dbReference>